<accession>A0A397UYS8</accession>
<gene>
    <name evidence="1" type="ORF">C2G38_2094577</name>
</gene>
<protein>
    <submittedName>
        <fullName evidence="1">Uncharacterized protein</fullName>
    </submittedName>
</protein>
<dbReference type="Proteomes" id="UP000266673">
    <property type="component" value="Unassembled WGS sequence"/>
</dbReference>
<evidence type="ECO:0000313" key="1">
    <source>
        <dbReference type="EMBL" id="RIB14892.1"/>
    </source>
</evidence>
<dbReference type="OrthoDB" id="2322403at2759"/>
<comment type="caution">
    <text evidence="1">The sequence shown here is derived from an EMBL/GenBank/DDBJ whole genome shotgun (WGS) entry which is preliminary data.</text>
</comment>
<reference evidence="1 2" key="1">
    <citation type="submission" date="2018-06" db="EMBL/GenBank/DDBJ databases">
        <title>Comparative genomics reveals the genomic features of Rhizophagus irregularis, R. cerebriforme, R. diaphanum and Gigaspora rosea, and their symbiotic lifestyle signature.</title>
        <authorList>
            <person name="Morin E."/>
            <person name="San Clemente H."/>
            <person name="Chen E.C.H."/>
            <person name="De La Providencia I."/>
            <person name="Hainaut M."/>
            <person name="Kuo A."/>
            <person name="Kohler A."/>
            <person name="Murat C."/>
            <person name="Tang N."/>
            <person name="Roy S."/>
            <person name="Loubradou J."/>
            <person name="Henrissat B."/>
            <person name="Grigoriev I.V."/>
            <person name="Corradi N."/>
            <person name="Roux C."/>
            <person name="Martin F.M."/>
        </authorList>
    </citation>
    <scope>NUCLEOTIDE SEQUENCE [LARGE SCALE GENOMIC DNA]</scope>
    <source>
        <strain evidence="1 2">DAOM 194757</strain>
    </source>
</reference>
<feature type="non-terminal residue" evidence="1">
    <location>
        <position position="159"/>
    </location>
</feature>
<name>A0A397UYS8_9GLOM</name>
<organism evidence="1 2">
    <name type="scientific">Gigaspora rosea</name>
    <dbReference type="NCBI Taxonomy" id="44941"/>
    <lineage>
        <taxon>Eukaryota</taxon>
        <taxon>Fungi</taxon>
        <taxon>Fungi incertae sedis</taxon>
        <taxon>Mucoromycota</taxon>
        <taxon>Glomeromycotina</taxon>
        <taxon>Glomeromycetes</taxon>
        <taxon>Diversisporales</taxon>
        <taxon>Gigasporaceae</taxon>
        <taxon>Gigaspora</taxon>
    </lineage>
</organism>
<dbReference type="EMBL" id="QKWP01000787">
    <property type="protein sequence ID" value="RIB14892.1"/>
    <property type="molecule type" value="Genomic_DNA"/>
</dbReference>
<keyword evidence="2" id="KW-1185">Reference proteome</keyword>
<dbReference type="AlphaFoldDB" id="A0A397UYS8"/>
<evidence type="ECO:0000313" key="2">
    <source>
        <dbReference type="Proteomes" id="UP000266673"/>
    </source>
</evidence>
<sequence>MDINIFGISQAIFNTHDIHQSDPRVITDFAHQWNKPRYLTGYEALMLKITPICINVHNISDPIIIDKIARCIWKHFTIPDQRDLYTNIAFRVNELRVIDPQTFGFINYQGSMRSHGISIESDDNSEDNSRITYIPYNDISDMFINVSNHNERNQHPDFG</sequence>
<proteinExistence type="predicted"/>